<evidence type="ECO:0000313" key="2">
    <source>
        <dbReference type="Proteomes" id="UP000006911"/>
    </source>
</evidence>
<name>D5GB15_TUBMM</name>
<accession>D5GB15</accession>
<dbReference type="RefSeq" id="XP_002837517.1">
    <property type="nucleotide sequence ID" value="XM_002837471.1"/>
</dbReference>
<dbReference type="Proteomes" id="UP000006911">
    <property type="component" value="Unassembled WGS sequence"/>
</dbReference>
<evidence type="ECO:0000313" key="1">
    <source>
        <dbReference type="EMBL" id="CAZ81708.1"/>
    </source>
</evidence>
<protein>
    <submittedName>
        <fullName evidence="1">(Perigord truffle) hypothetical protein</fullName>
    </submittedName>
</protein>
<dbReference type="AlphaFoldDB" id="D5GB15"/>
<dbReference type="GeneID" id="9187949"/>
<gene>
    <name evidence="1" type="ORF">GSTUM_00005399001</name>
</gene>
<proteinExistence type="predicted"/>
<dbReference type="HOGENOM" id="CLU_3335905_0_0_1"/>
<keyword evidence="2" id="KW-1185">Reference proteome</keyword>
<dbReference type="InParanoid" id="D5GB15"/>
<reference evidence="1 2" key="1">
    <citation type="journal article" date="2010" name="Nature">
        <title>Perigord black truffle genome uncovers evolutionary origins and mechanisms of symbiosis.</title>
        <authorList>
            <person name="Martin F."/>
            <person name="Kohler A."/>
            <person name="Murat C."/>
            <person name="Balestrini R."/>
            <person name="Coutinho P.M."/>
            <person name="Jaillon O."/>
            <person name="Montanini B."/>
            <person name="Morin E."/>
            <person name="Noel B."/>
            <person name="Percudani R."/>
            <person name="Porcel B."/>
            <person name="Rubini A."/>
            <person name="Amicucci A."/>
            <person name="Amselem J."/>
            <person name="Anthouard V."/>
            <person name="Arcioni S."/>
            <person name="Artiguenave F."/>
            <person name="Aury J.M."/>
            <person name="Ballario P."/>
            <person name="Bolchi A."/>
            <person name="Brenna A."/>
            <person name="Brun A."/>
            <person name="Buee M."/>
            <person name="Cantarel B."/>
            <person name="Chevalier G."/>
            <person name="Couloux A."/>
            <person name="Da Silva C."/>
            <person name="Denoeud F."/>
            <person name="Duplessis S."/>
            <person name="Ghignone S."/>
            <person name="Hilselberger B."/>
            <person name="Iotti M."/>
            <person name="Marcais B."/>
            <person name="Mello A."/>
            <person name="Miranda M."/>
            <person name="Pacioni G."/>
            <person name="Quesneville H."/>
            <person name="Riccioni C."/>
            <person name="Ruotolo R."/>
            <person name="Splivallo R."/>
            <person name="Stocchi V."/>
            <person name="Tisserant E."/>
            <person name="Viscomi A.R."/>
            <person name="Zambonelli A."/>
            <person name="Zampieri E."/>
            <person name="Henrissat B."/>
            <person name="Lebrun M.H."/>
            <person name="Paolocci F."/>
            <person name="Bonfante P."/>
            <person name="Ottonello S."/>
            <person name="Wincker P."/>
        </authorList>
    </citation>
    <scope>NUCLEOTIDE SEQUENCE [LARGE SCALE GENOMIC DNA]</scope>
    <source>
        <strain evidence="1 2">Mel28</strain>
    </source>
</reference>
<sequence length="38" mass="4116">MLPYHLASARCYVLTDRICFFFSPSLLLKVHGGCGAAG</sequence>
<dbReference type="EMBL" id="FN430086">
    <property type="protein sequence ID" value="CAZ81708.1"/>
    <property type="molecule type" value="Genomic_DNA"/>
</dbReference>
<organism evidence="1 2">
    <name type="scientific">Tuber melanosporum (strain Mel28)</name>
    <name type="common">Perigord black truffle</name>
    <dbReference type="NCBI Taxonomy" id="656061"/>
    <lineage>
        <taxon>Eukaryota</taxon>
        <taxon>Fungi</taxon>
        <taxon>Dikarya</taxon>
        <taxon>Ascomycota</taxon>
        <taxon>Pezizomycotina</taxon>
        <taxon>Pezizomycetes</taxon>
        <taxon>Pezizales</taxon>
        <taxon>Tuberaceae</taxon>
        <taxon>Tuber</taxon>
    </lineage>
</organism>
<dbReference type="KEGG" id="tml:GSTUM_00005399001"/>